<evidence type="ECO:0000313" key="2">
    <source>
        <dbReference type="Proteomes" id="UP000276309"/>
    </source>
</evidence>
<dbReference type="KEGG" id="emar:D1013_12240"/>
<gene>
    <name evidence="1" type="ORF">D1013_12240</name>
</gene>
<proteinExistence type="predicted"/>
<dbReference type="Proteomes" id="UP000276309">
    <property type="component" value="Chromosome"/>
</dbReference>
<keyword evidence="2" id="KW-1185">Reference proteome</keyword>
<organism evidence="1 2">
    <name type="scientific">Euzebyella marina</name>
    <dbReference type="NCBI Taxonomy" id="1761453"/>
    <lineage>
        <taxon>Bacteria</taxon>
        <taxon>Pseudomonadati</taxon>
        <taxon>Bacteroidota</taxon>
        <taxon>Flavobacteriia</taxon>
        <taxon>Flavobacteriales</taxon>
        <taxon>Flavobacteriaceae</taxon>
        <taxon>Euzebyella</taxon>
    </lineage>
</organism>
<dbReference type="EMBL" id="CP032050">
    <property type="protein sequence ID" value="AYN68085.1"/>
    <property type="molecule type" value="Genomic_DNA"/>
</dbReference>
<sequence>MKYKIEISGGFTGIPKFYEGERHLNEIQKEKLLDLLKTSNSKNSPIRDGQKYSFLFTEGQDIYTAEFGENNLPSELRQIMDSIIHAD</sequence>
<accession>A0A3G2L762</accession>
<protein>
    <submittedName>
        <fullName evidence="1">Uncharacterized protein</fullName>
    </submittedName>
</protein>
<name>A0A3G2L762_9FLAO</name>
<dbReference type="RefSeq" id="WP_121849100.1">
    <property type="nucleotide sequence ID" value="NZ_CP032050.1"/>
</dbReference>
<evidence type="ECO:0000313" key="1">
    <source>
        <dbReference type="EMBL" id="AYN68085.1"/>
    </source>
</evidence>
<reference evidence="1 2" key="1">
    <citation type="submission" date="2018-08" db="EMBL/GenBank/DDBJ databases">
        <title>The reduced genetic potential of extracellular carbohydrate catabolism in Euzebyella marina RN62, a Flavobacteriia bacterium isolated from the hadal water.</title>
        <authorList>
            <person name="Xue C."/>
        </authorList>
    </citation>
    <scope>NUCLEOTIDE SEQUENCE [LARGE SCALE GENOMIC DNA]</scope>
    <source>
        <strain evidence="1 2">RN62</strain>
    </source>
</reference>
<dbReference type="OrthoDB" id="1448726at2"/>
<dbReference type="AlphaFoldDB" id="A0A3G2L762"/>